<keyword evidence="2 5" id="KW-0689">Ribosomal protein</keyword>
<dbReference type="AlphaFoldDB" id="A0A2G9YWC9"/>
<dbReference type="Gene3D" id="3.30.70.1730">
    <property type="match status" value="1"/>
</dbReference>
<name>A0A2G9YWC9_9BACT</name>
<dbReference type="GO" id="GO:0006412">
    <property type="term" value="P:translation"/>
    <property type="evidence" value="ECO:0007669"/>
    <property type="project" value="UniProtKB-UniRule"/>
</dbReference>
<keyword evidence="5" id="KW-0699">rRNA-binding</keyword>
<dbReference type="GO" id="GO:0005840">
    <property type="term" value="C:ribosome"/>
    <property type="evidence" value="ECO:0007669"/>
    <property type="project" value="UniProtKB-KW"/>
</dbReference>
<dbReference type="InterPro" id="IPR022973">
    <property type="entry name" value="Ribosomal_uL10_bac"/>
</dbReference>
<keyword evidence="3 5" id="KW-0687">Ribonucleoprotein</keyword>
<comment type="function">
    <text evidence="5">Forms part of the ribosomal stalk, playing a central role in the interaction of the ribosome with GTP-bound translation factors.</text>
</comment>
<dbReference type="HAMAP" id="MF_00362">
    <property type="entry name" value="Ribosomal_uL10"/>
    <property type="match status" value="1"/>
</dbReference>
<dbReference type="GO" id="GO:0070180">
    <property type="term" value="F:large ribosomal subunit rRNA binding"/>
    <property type="evidence" value="ECO:0007669"/>
    <property type="project" value="UniProtKB-UniRule"/>
</dbReference>
<dbReference type="GO" id="GO:1990904">
    <property type="term" value="C:ribonucleoprotein complex"/>
    <property type="evidence" value="ECO:0007669"/>
    <property type="project" value="UniProtKB-KW"/>
</dbReference>
<comment type="subunit">
    <text evidence="5">Part of the ribosomal stalk of the 50S ribosomal subunit. The N-terminus interacts with L11 and the large rRNA to form the base of the stalk. The C-terminus forms an elongated spine to which L12 dimers bind in a sequential fashion forming a multimeric L10(L12)X complex.</text>
</comment>
<evidence type="ECO:0000256" key="5">
    <source>
        <dbReference type="HAMAP-Rule" id="MF_00362"/>
    </source>
</evidence>
<comment type="similarity">
    <text evidence="1 5">Belongs to the universal ribosomal protein uL10 family.</text>
</comment>
<evidence type="ECO:0000313" key="7">
    <source>
        <dbReference type="Proteomes" id="UP000229976"/>
    </source>
</evidence>
<dbReference type="CDD" id="cd05797">
    <property type="entry name" value="Ribosomal_L10"/>
    <property type="match status" value="1"/>
</dbReference>
<gene>
    <name evidence="5 6" type="primary">rplJ</name>
    <name evidence="6" type="ORF">COX37_02210</name>
</gene>
<accession>A0A2G9YWC9</accession>
<dbReference type="SUPFAM" id="SSF160369">
    <property type="entry name" value="Ribosomal protein L10-like"/>
    <property type="match status" value="1"/>
</dbReference>
<evidence type="ECO:0000256" key="1">
    <source>
        <dbReference type="ARBA" id="ARBA00008889"/>
    </source>
</evidence>
<comment type="caution">
    <text evidence="6">The sequence shown here is derived from an EMBL/GenBank/DDBJ whole genome shotgun (WGS) entry which is preliminary data.</text>
</comment>
<dbReference type="Proteomes" id="UP000229976">
    <property type="component" value="Unassembled WGS sequence"/>
</dbReference>
<dbReference type="NCBIfam" id="NF000955">
    <property type="entry name" value="PRK00099.1-1"/>
    <property type="match status" value="1"/>
</dbReference>
<dbReference type="Gene3D" id="6.10.250.290">
    <property type="match status" value="1"/>
</dbReference>
<dbReference type="InterPro" id="IPR001790">
    <property type="entry name" value="Ribosomal_uL10"/>
</dbReference>
<keyword evidence="5" id="KW-0694">RNA-binding</keyword>
<dbReference type="EMBL" id="PCRO01000027">
    <property type="protein sequence ID" value="PIP22781.1"/>
    <property type="molecule type" value="Genomic_DNA"/>
</dbReference>
<evidence type="ECO:0000313" key="6">
    <source>
        <dbReference type="EMBL" id="PIP22781.1"/>
    </source>
</evidence>
<evidence type="ECO:0000256" key="3">
    <source>
        <dbReference type="ARBA" id="ARBA00023274"/>
    </source>
</evidence>
<protein>
    <recommendedName>
        <fullName evidence="4 5">Large ribosomal subunit protein uL10</fullName>
    </recommendedName>
</protein>
<evidence type="ECO:0000256" key="2">
    <source>
        <dbReference type="ARBA" id="ARBA00022980"/>
    </source>
</evidence>
<dbReference type="InterPro" id="IPR043141">
    <property type="entry name" value="Ribosomal_uL10-like_sf"/>
</dbReference>
<dbReference type="InterPro" id="IPR047865">
    <property type="entry name" value="Ribosomal_uL10_bac_type"/>
</dbReference>
<reference evidence="6 7" key="1">
    <citation type="submission" date="2017-09" db="EMBL/GenBank/DDBJ databases">
        <title>Depth-based differentiation of microbial function through sediment-hosted aquifers and enrichment of novel symbionts in the deep terrestrial subsurface.</title>
        <authorList>
            <person name="Probst A.J."/>
            <person name="Ladd B."/>
            <person name="Jarett J.K."/>
            <person name="Geller-Mcgrath D.E."/>
            <person name="Sieber C.M."/>
            <person name="Emerson J.B."/>
            <person name="Anantharaman K."/>
            <person name="Thomas B.C."/>
            <person name="Malmstrom R."/>
            <person name="Stieglmeier M."/>
            <person name="Klingl A."/>
            <person name="Woyke T."/>
            <person name="Ryan C.M."/>
            <person name="Banfield J.F."/>
        </authorList>
    </citation>
    <scope>NUCLEOTIDE SEQUENCE [LARGE SCALE GENOMIC DNA]</scope>
    <source>
        <strain evidence="6">CG23_combo_of_CG06-09_8_20_14_all_39_17</strain>
    </source>
</reference>
<dbReference type="Pfam" id="PF00466">
    <property type="entry name" value="Ribosomal_L10"/>
    <property type="match status" value="1"/>
</dbReference>
<organism evidence="6 7">
    <name type="scientific">Candidatus Nealsonbacteria bacterium CG23_combo_of_CG06-09_8_20_14_all_39_17</name>
    <dbReference type="NCBI Taxonomy" id="1974722"/>
    <lineage>
        <taxon>Bacteria</taxon>
        <taxon>Candidatus Nealsoniibacteriota</taxon>
    </lineage>
</organism>
<evidence type="ECO:0000256" key="4">
    <source>
        <dbReference type="ARBA" id="ARBA00035202"/>
    </source>
</evidence>
<proteinExistence type="inferred from homology"/>
<dbReference type="PANTHER" id="PTHR11560">
    <property type="entry name" value="39S RIBOSOMAL PROTEIN L10, MITOCHONDRIAL"/>
    <property type="match status" value="1"/>
</dbReference>
<sequence length="175" mass="19259">MPLTKKRKQNIVESLKSKFEKQKSIIFLDYCGLKVKDTLNLRKKMKEQGCELKIAKKTLLGLILDGSGQGMKEKVKKLPGQIAIGFGYEDEVMPFKISGDFSKTNTNVKVLGGILSTKKDEFLSSEQAIVLSQLPSKKELLAKLVGSMKSPISGFVNVLGGNLKGLLRVLSQIKS</sequence>